<accession>A0A8S5PZ69</accession>
<name>A0A8S5PZ69_9CAUD</name>
<reference evidence="1" key="1">
    <citation type="journal article" date="2021" name="Proc. Natl. Acad. Sci. U.S.A.">
        <title>A Catalog of Tens of Thousands of Viruses from Human Metagenomes Reveals Hidden Associations with Chronic Diseases.</title>
        <authorList>
            <person name="Tisza M.J."/>
            <person name="Buck C.B."/>
        </authorList>
    </citation>
    <scope>NUCLEOTIDE SEQUENCE</scope>
    <source>
        <strain evidence="1">CtXwe21</strain>
    </source>
</reference>
<organism evidence="1">
    <name type="scientific">Myoviridae sp. ctXwe21</name>
    <dbReference type="NCBI Taxonomy" id="2825123"/>
    <lineage>
        <taxon>Viruses</taxon>
        <taxon>Duplodnaviria</taxon>
        <taxon>Heunggongvirae</taxon>
        <taxon>Uroviricota</taxon>
        <taxon>Caudoviricetes</taxon>
    </lineage>
</organism>
<protein>
    <submittedName>
        <fullName evidence="1">Uncharacterized protein</fullName>
    </submittedName>
</protein>
<evidence type="ECO:0000313" key="1">
    <source>
        <dbReference type="EMBL" id="DAE11811.1"/>
    </source>
</evidence>
<dbReference type="EMBL" id="BK015537">
    <property type="protein sequence ID" value="DAE11811.1"/>
    <property type="molecule type" value="Genomic_DNA"/>
</dbReference>
<proteinExistence type="predicted"/>
<sequence>MDIHQVRQEMACKFIIDCYLEKIIKPDIKPGFFFA</sequence>